<proteinExistence type="predicted"/>
<dbReference type="KEGG" id="dgi:Desgi_0141"/>
<evidence type="ECO:0000313" key="1">
    <source>
        <dbReference type="EMBL" id="AGK99754.1"/>
    </source>
</evidence>
<dbReference type="OrthoDB" id="2084556at2"/>
<name>R4KGV2_9FIRM</name>
<dbReference type="HOGENOM" id="CLU_198146_0_0_9"/>
<dbReference type="STRING" id="767817.Desgi_0141"/>
<dbReference type="EMBL" id="CP003273">
    <property type="protein sequence ID" value="AGK99754.1"/>
    <property type="molecule type" value="Genomic_DNA"/>
</dbReference>
<gene>
    <name evidence="1" type="ORF">Desgi_0141</name>
</gene>
<reference evidence="1 2" key="1">
    <citation type="submission" date="2012-01" db="EMBL/GenBank/DDBJ databases">
        <title>Complete sequence of Desulfotomaculum gibsoniae DSM 7213.</title>
        <authorList>
            <consortium name="US DOE Joint Genome Institute"/>
            <person name="Lucas S."/>
            <person name="Han J."/>
            <person name="Lapidus A."/>
            <person name="Cheng J.-F."/>
            <person name="Goodwin L."/>
            <person name="Pitluck S."/>
            <person name="Peters L."/>
            <person name="Ovchinnikova G."/>
            <person name="Teshima H."/>
            <person name="Detter J.C."/>
            <person name="Han C."/>
            <person name="Tapia R."/>
            <person name="Land M."/>
            <person name="Hauser L."/>
            <person name="Kyrpides N."/>
            <person name="Ivanova N."/>
            <person name="Pagani I."/>
            <person name="Parshina S."/>
            <person name="Plugge C."/>
            <person name="Muyzer G."/>
            <person name="Kuever J."/>
            <person name="Ivanova A."/>
            <person name="Nazina T."/>
            <person name="Klenk H.-P."/>
            <person name="Brambilla E."/>
            <person name="Spring S."/>
            <person name="Stams A.F."/>
            <person name="Woyke T."/>
        </authorList>
    </citation>
    <scope>NUCLEOTIDE SEQUENCE [LARGE SCALE GENOMIC DNA]</scope>
    <source>
        <strain evidence="1 2">DSM 7213</strain>
    </source>
</reference>
<organism evidence="1 2">
    <name type="scientific">Desulfoscipio gibsoniae DSM 7213</name>
    <dbReference type="NCBI Taxonomy" id="767817"/>
    <lineage>
        <taxon>Bacteria</taxon>
        <taxon>Bacillati</taxon>
        <taxon>Bacillota</taxon>
        <taxon>Clostridia</taxon>
        <taxon>Eubacteriales</taxon>
        <taxon>Desulfallaceae</taxon>
        <taxon>Desulfoscipio</taxon>
    </lineage>
</organism>
<dbReference type="AlphaFoldDB" id="R4KGV2"/>
<evidence type="ECO:0000313" key="2">
    <source>
        <dbReference type="Proteomes" id="UP000013520"/>
    </source>
</evidence>
<protein>
    <submittedName>
        <fullName evidence="1">Uncharacterized protein</fullName>
    </submittedName>
</protein>
<keyword evidence="2" id="KW-1185">Reference proteome</keyword>
<dbReference type="Proteomes" id="UP000013520">
    <property type="component" value="Chromosome"/>
</dbReference>
<sequence>MKIYHICECCDRVFKVTESAGRAACVDNLTGDNTGDIMMREPENGSGVASGLCEECREEIYGSEDHFFYSPRLN</sequence>
<accession>R4KGV2</accession>
<dbReference type="RefSeq" id="WP_006523216.1">
    <property type="nucleotide sequence ID" value="NC_021184.1"/>
</dbReference>